<evidence type="ECO:0000313" key="2">
    <source>
        <dbReference type="EMBL" id="MTG99353.1"/>
    </source>
</evidence>
<protein>
    <recommendedName>
        <fullName evidence="4">Lipoprotein</fullName>
    </recommendedName>
</protein>
<keyword evidence="3" id="KW-1185">Reference proteome</keyword>
<feature type="chain" id="PRO_5026337897" description="Lipoprotein" evidence="1">
    <location>
        <begin position="20"/>
        <end position="180"/>
    </location>
</feature>
<sequence length="180" mass="20966">MKKIYVFILAFIIVSCNNATTTKEVSYENEFTVTVPSMMREGIDLNEEADLQLSNGFNELYLIVLSESKQDFDSLVESELRDENDTRSNFEWLVDITKSSVLDSCDLVYKEGSMKDSIINGIEMKYTSIEAKVVGIDILYHYAWYNSRNKYYQILSWTLLSKKDKYNDVVRDMTLSFKEK</sequence>
<dbReference type="RefSeq" id="WP_155093345.1">
    <property type="nucleotide sequence ID" value="NZ_WMJX01000067.1"/>
</dbReference>
<dbReference type="PROSITE" id="PS51257">
    <property type="entry name" value="PROKAR_LIPOPROTEIN"/>
    <property type="match status" value="1"/>
</dbReference>
<evidence type="ECO:0000313" key="3">
    <source>
        <dbReference type="Proteomes" id="UP000438760"/>
    </source>
</evidence>
<dbReference type="Proteomes" id="UP000438760">
    <property type="component" value="Unassembled WGS sequence"/>
</dbReference>
<dbReference type="OrthoDB" id="1151021at2"/>
<evidence type="ECO:0000256" key="1">
    <source>
        <dbReference type="SAM" id="SignalP"/>
    </source>
</evidence>
<feature type="signal peptide" evidence="1">
    <location>
        <begin position="1"/>
        <end position="19"/>
    </location>
</feature>
<accession>A0A6I3LLV9</accession>
<name>A0A6I3LLV9_9FLAO</name>
<reference evidence="2 3" key="1">
    <citation type="submission" date="2019-11" db="EMBL/GenBank/DDBJ databases">
        <title>Genome of Strain BIT-d1.</title>
        <authorList>
            <person name="Yang Y."/>
        </authorList>
    </citation>
    <scope>NUCLEOTIDE SEQUENCE [LARGE SCALE GENOMIC DNA]</scope>
    <source>
        <strain evidence="2 3">BIT-d1</strain>
    </source>
</reference>
<organism evidence="2 3">
    <name type="scientific">Myroides albus</name>
    <dbReference type="NCBI Taxonomy" id="2562892"/>
    <lineage>
        <taxon>Bacteria</taxon>
        <taxon>Pseudomonadati</taxon>
        <taxon>Bacteroidota</taxon>
        <taxon>Flavobacteriia</taxon>
        <taxon>Flavobacteriales</taxon>
        <taxon>Flavobacteriaceae</taxon>
        <taxon>Myroides</taxon>
    </lineage>
</organism>
<keyword evidence="1" id="KW-0732">Signal</keyword>
<proteinExistence type="predicted"/>
<comment type="caution">
    <text evidence="2">The sequence shown here is derived from an EMBL/GenBank/DDBJ whole genome shotgun (WGS) entry which is preliminary data.</text>
</comment>
<dbReference type="EMBL" id="WMJX01000067">
    <property type="protein sequence ID" value="MTG99353.1"/>
    <property type="molecule type" value="Genomic_DNA"/>
</dbReference>
<dbReference type="AlphaFoldDB" id="A0A6I3LLV9"/>
<gene>
    <name evidence="2" type="ORF">GJV76_14690</name>
</gene>
<evidence type="ECO:0008006" key="4">
    <source>
        <dbReference type="Google" id="ProtNLM"/>
    </source>
</evidence>